<accession>A0A7Y0EDL5</accession>
<dbReference type="Proteomes" id="UP000537131">
    <property type="component" value="Unassembled WGS sequence"/>
</dbReference>
<reference evidence="1 2" key="2">
    <citation type="submission" date="2020-06" db="EMBL/GenBank/DDBJ databases">
        <title>Complete Genome Sequence of Clostridium muelleri sp. nov. P21T, an Acid-Alcohol Producing Acetogen Isolated from Old Hay.</title>
        <authorList>
            <person name="Duncan K.E."/>
            <person name="Tanner R.S."/>
        </authorList>
    </citation>
    <scope>NUCLEOTIDE SEQUENCE [LARGE SCALE GENOMIC DNA]</scope>
    <source>
        <strain evidence="1 2">P21</strain>
    </source>
</reference>
<comment type="caution">
    <text evidence="1">The sequence shown here is derived from an EMBL/GenBank/DDBJ whole genome shotgun (WGS) entry which is preliminary data.</text>
</comment>
<gene>
    <name evidence="1" type="ORF">HBE96_01980</name>
</gene>
<evidence type="ECO:0000313" key="2">
    <source>
        <dbReference type="Proteomes" id="UP000537131"/>
    </source>
</evidence>
<sequence>MINLPVTKTLSEIAKFVLSSKDKSCVYRFLSHSKWENGLLNTNRLSHLDFFLKHNIKLESVGFLVIDDTANSKKSTKKMQEPSYNYSHTEGKMSAPIVWLL</sequence>
<dbReference type="AlphaFoldDB" id="A0A7Y0EDL5"/>
<protein>
    <submittedName>
        <fullName evidence="1">Transposase</fullName>
    </submittedName>
</protein>
<keyword evidence="2" id="KW-1185">Reference proteome</keyword>
<organism evidence="1 2">
    <name type="scientific">Clostridium muellerianum</name>
    <dbReference type="NCBI Taxonomy" id="2716538"/>
    <lineage>
        <taxon>Bacteria</taxon>
        <taxon>Bacillati</taxon>
        <taxon>Bacillota</taxon>
        <taxon>Clostridia</taxon>
        <taxon>Eubacteriales</taxon>
        <taxon>Clostridiaceae</taxon>
        <taxon>Clostridium</taxon>
    </lineage>
</organism>
<name>A0A7Y0EDL5_9CLOT</name>
<dbReference type="EMBL" id="JABBNI010000004">
    <property type="protein sequence ID" value="NMM61490.1"/>
    <property type="molecule type" value="Genomic_DNA"/>
</dbReference>
<proteinExistence type="predicted"/>
<reference evidence="1 2" key="1">
    <citation type="submission" date="2020-04" db="EMBL/GenBank/DDBJ databases">
        <authorList>
            <person name="Doyle D.A."/>
        </authorList>
    </citation>
    <scope>NUCLEOTIDE SEQUENCE [LARGE SCALE GENOMIC DNA]</scope>
    <source>
        <strain evidence="1 2">P21</strain>
    </source>
</reference>
<evidence type="ECO:0000313" key="1">
    <source>
        <dbReference type="EMBL" id="NMM61490.1"/>
    </source>
</evidence>
<dbReference type="RefSeq" id="WP_169296092.1">
    <property type="nucleotide sequence ID" value="NZ_JABBNI010000004.1"/>
</dbReference>